<evidence type="ECO:0000256" key="3">
    <source>
        <dbReference type="SAM" id="SignalP"/>
    </source>
</evidence>
<name>A0A1V5SEH0_9BACT</name>
<keyword evidence="3" id="KW-0732">Signal</keyword>
<keyword evidence="1" id="KW-0175">Coiled coil</keyword>
<dbReference type="EMBL" id="MWBO01000017">
    <property type="protein sequence ID" value="OQA52930.1"/>
    <property type="molecule type" value="Genomic_DNA"/>
</dbReference>
<accession>A0A1V5SEH0</accession>
<evidence type="ECO:0000256" key="1">
    <source>
        <dbReference type="SAM" id="Coils"/>
    </source>
</evidence>
<evidence type="ECO:0000313" key="4">
    <source>
        <dbReference type="EMBL" id="OQA52930.1"/>
    </source>
</evidence>
<feature type="signal peptide" evidence="3">
    <location>
        <begin position="1"/>
        <end position="20"/>
    </location>
</feature>
<evidence type="ECO:0008006" key="5">
    <source>
        <dbReference type="Google" id="ProtNLM"/>
    </source>
</evidence>
<sequence>MKKKYMLVAITLVVPSIALASQTQNREMQADVSGSAVSTEVAPTQSASVQSQNRNEVQEQTRENNPATGAMVEENTQTRSEDQDEQMLGLTQGTQSSQRRSQVASATQSLIDASYQLENKGLGDQIRTLAQEQERDYLEVESSLEQISSRSSFAKFFIGPNFSKIKATEKLLNQYKNQVAQMSQIQTSLANEGDYQNIASSIEFIDSQISVLEEELQNSQKGFSLFGWLGRLLNK</sequence>
<comment type="caution">
    <text evidence="4">The sequence shown here is derived from an EMBL/GenBank/DDBJ whole genome shotgun (WGS) entry which is preliminary data.</text>
</comment>
<organism evidence="4">
    <name type="scientific">candidate division WS2 bacterium ADurb.Bin280</name>
    <dbReference type="NCBI Taxonomy" id="1852829"/>
    <lineage>
        <taxon>Bacteria</taxon>
        <taxon>candidate division WS2</taxon>
    </lineage>
</organism>
<evidence type="ECO:0000256" key="2">
    <source>
        <dbReference type="SAM" id="MobiDB-lite"/>
    </source>
</evidence>
<protein>
    <recommendedName>
        <fullName evidence="5">DUF5667 domain-containing protein</fullName>
    </recommendedName>
</protein>
<feature type="coiled-coil region" evidence="1">
    <location>
        <begin position="130"/>
        <end position="185"/>
    </location>
</feature>
<feature type="compositionally biased region" description="Polar residues" evidence="2">
    <location>
        <begin position="35"/>
        <end position="55"/>
    </location>
</feature>
<reference evidence="4" key="1">
    <citation type="submission" date="2017-02" db="EMBL/GenBank/DDBJ databases">
        <title>Delving into the versatile metabolic prowess of the omnipresent phylum Bacteroidetes.</title>
        <authorList>
            <person name="Nobu M.K."/>
            <person name="Mei R."/>
            <person name="Narihiro T."/>
            <person name="Kuroda K."/>
            <person name="Liu W.-T."/>
        </authorList>
    </citation>
    <scope>NUCLEOTIDE SEQUENCE</scope>
    <source>
        <strain evidence="4">ADurb.Bin280</strain>
    </source>
</reference>
<feature type="compositionally biased region" description="Low complexity" evidence="2">
    <location>
        <begin position="95"/>
        <end position="105"/>
    </location>
</feature>
<gene>
    <name evidence="4" type="ORF">BWY43_00301</name>
</gene>
<proteinExistence type="predicted"/>
<feature type="chain" id="PRO_5012934993" description="DUF5667 domain-containing protein" evidence="3">
    <location>
        <begin position="21"/>
        <end position="235"/>
    </location>
</feature>
<dbReference type="AlphaFoldDB" id="A0A1V5SEH0"/>
<dbReference type="Proteomes" id="UP000485367">
    <property type="component" value="Unassembled WGS sequence"/>
</dbReference>
<feature type="region of interest" description="Disordered" evidence="2">
    <location>
        <begin position="30"/>
        <end position="105"/>
    </location>
</feature>